<name>A0A5R8KHH4_9BACT</name>
<comment type="caution">
    <text evidence="2">The sequence shown here is derived from an EMBL/GenBank/DDBJ whole genome shotgun (WGS) entry which is preliminary data.</text>
</comment>
<dbReference type="PROSITE" id="PS50104">
    <property type="entry name" value="TIR"/>
    <property type="match status" value="1"/>
</dbReference>
<feature type="domain" description="TIR" evidence="1">
    <location>
        <begin position="24"/>
        <end position="160"/>
    </location>
</feature>
<evidence type="ECO:0000259" key="1">
    <source>
        <dbReference type="PROSITE" id="PS50104"/>
    </source>
</evidence>
<reference evidence="2 3" key="1">
    <citation type="submission" date="2019-05" db="EMBL/GenBank/DDBJ databases">
        <title>Verrucobacter flavum gen. nov., sp. nov. a new member of the family Verrucomicrobiaceae.</title>
        <authorList>
            <person name="Szuroczki S."/>
            <person name="Abbaszade G."/>
            <person name="Szabo A."/>
            <person name="Felfoldi T."/>
            <person name="Schumann P."/>
            <person name="Boka K."/>
            <person name="Keki Z."/>
            <person name="Toumi M."/>
            <person name="Toth E."/>
        </authorList>
    </citation>
    <scope>NUCLEOTIDE SEQUENCE [LARGE SCALE GENOMIC DNA]</scope>
    <source>
        <strain evidence="2 3">MG-N-17</strain>
    </source>
</reference>
<gene>
    <name evidence="2" type="ORF">FEM03_06010</name>
</gene>
<organism evidence="2 3">
    <name type="scientific">Phragmitibacter flavus</name>
    <dbReference type="NCBI Taxonomy" id="2576071"/>
    <lineage>
        <taxon>Bacteria</taxon>
        <taxon>Pseudomonadati</taxon>
        <taxon>Verrucomicrobiota</taxon>
        <taxon>Verrucomicrobiia</taxon>
        <taxon>Verrucomicrobiales</taxon>
        <taxon>Verrucomicrobiaceae</taxon>
        <taxon>Phragmitibacter</taxon>
    </lineage>
</organism>
<dbReference type="AlphaFoldDB" id="A0A5R8KHH4"/>
<protein>
    <submittedName>
        <fullName evidence="2">TIR domain-containing protein</fullName>
    </submittedName>
</protein>
<keyword evidence="3" id="KW-1185">Reference proteome</keyword>
<dbReference type="Pfam" id="PF13676">
    <property type="entry name" value="TIR_2"/>
    <property type="match status" value="1"/>
</dbReference>
<dbReference type="SUPFAM" id="SSF52200">
    <property type="entry name" value="Toll/Interleukin receptor TIR domain"/>
    <property type="match status" value="1"/>
</dbReference>
<proteinExistence type="predicted"/>
<dbReference type="GO" id="GO:0007165">
    <property type="term" value="P:signal transduction"/>
    <property type="evidence" value="ECO:0007669"/>
    <property type="project" value="InterPro"/>
</dbReference>
<dbReference type="InterPro" id="IPR035897">
    <property type="entry name" value="Toll_tir_struct_dom_sf"/>
</dbReference>
<dbReference type="Gene3D" id="3.40.50.10140">
    <property type="entry name" value="Toll/interleukin-1 receptor homology (TIR) domain"/>
    <property type="match status" value="1"/>
</dbReference>
<dbReference type="Proteomes" id="UP000306196">
    <property type="component" value="Unassembled WGS sequence"/>
</dbReference>
<sequence>MWCSDMIGIGVARRILEAAWQRLFGYDIFITYTRRDGEAYAHELCRALENKYLVFLDHTSIQGGQAFRARIQREIRRCQLHLVVITPKAVNEREAPWIFDEVDWHFARRREPRIQTIFFLPNTPNNLPNRLKRLAQHKGVFELPGAELAGSPSIHVLEAITGRESYRASQIWTEALASVEGNPNRLHAVDEIRSAFSAVRQRTRMIQTGITACCLLLTSCIGAWWAHDVAQRRLTIAGNARSAETSLRFMEAEELWQEAARLAPWGKEELRSKWQQARNQRLLTPAADIKLPPGWRTHAVGSSGGEWRVVGYRMHDSEASNGLVALIDQHGWRKTVPTGDDFNPRVLFHPDAIYVHAAGKITRIPHNGEPRREVDLKLTSYQLASFPPQVEMAWKAGRLCVLAGVERPPQVFLLDPVTLNIESRTELKLPVDLPTPETEPDGTDRFGEAIFRLSTRDDTLAVAVWRRFTEYKVGVVTWGLNLQPKPAARQFELPMTEIGPVTSPELETFELSPGDAQIFLRITTFNFFGGTPRRSGREFWLALDTASYRPPLLMESMIAKVWPLPAHQPFEAYYRVDGGDLRALLFPDFVVTARPPVGVLRGVRAASLAPVPQNDVFTLAAATDYEVVLIRKAKPVFRIGVELPPAAAAPDSRLDHVYTDDAGHWLAASFEVNSEDKPERLLIWKVGPPAPPATPSRQTDLIPAQKPAQMILEQYPLPKHDTTPQPGGL</sequence>
<evidence type="ECO:0000313" key="2">
    <source>
        <dbReference type="EMBL" id="TLD71691.1"/>
    </source>
</evidence>
<dbReference type="EMBL" id="VAUV01000004">
    <property type="protein sequence ID" value="TLD71691.1"/>
    <property type="molecule type" value="Genomic_DNA"/>
</dbReference>
<accession>A0A5R8KHH4</accession>
<dbReference type="OrthoDB" id="1454733at2"/>
<dbReference type="InterPro" id="IPR000157">
    <property type="entry name" value="TIR_dom"/>
</dbReference>
<evidence type="ECO:0000313" key="3">
    <source>
        <dbReference type="Proteomes" id="UP000306196"/>
    </source>
</evidence>